<keyword evidence="1" id="KW-0472">Membrane</keyword>
<name>A0A939RUW8_9CELL</name>
<keyword evidence="3" id="KW-1185">Reference proteome</keyword>
<dbReference type="RefSeq" id="WP_208056801.1">
    <property type="nucleotide sequence ID" value="NZ_JAGEMK010000010.1"/>
</dbReference>
<evidence type="ECO:0000256" key="1">
    <source>
        <dbReference type="SAM" id="Phobius"/>
    </source>
</evidence>
<keyword evidence="1" id="KW-0812">Transmembrane</keyword>
<organism evidence="2 3">
    <name type="scientific">Actinotalea soli</name>
    <dbReference type="NCBI Taxonomy" id="2819234"/>
    <lineage>
        <taxon>Bacteria</taxon>
        <taxon>Bacillati</taxon>
        <taxon>Actinomycetota</taxon>
        <taxon>Actinomycetes</taxon>
        <taxon>Micrococcales</taxon>
        <taxon>Cellulomonadaceae</taxon>
        <taxon>Actinotalea</taxon>
    </lineage>
</organism>
<evidence type="ECO:0000313" key="3">
    <source>
        <dbReference type="Proteomes" id="UP000664209"/>
    </source>
</evidence>
<comment type="caution">
    <text evidence="2">The sequence shown here is derived from an EMBL/GenBank/DDBJ whole genome shotgun (WGS) entry which is preliminary data.</text>
</comment>
<dbReference type="AlphaFoldDB" id="A0A939RUW8"/>
<protein>
    <recommendedName>
        <fullName evidence="4">DUF3137 domain-containing protein</fullName>
    </recommendedName>
</protein>
<accession>A0A939RUW8</accession>
<gene>
    <name evidence="2" type="ORF">J4G33_14985</name>
</gene>
<feature type="transmembrane region" description="Helical" evidence="1">
    <location>
        <begin position="6"/>
        <end position="31"/>
    </location>
</feature>
<proteinExistence type="predicted"/>
<evidence type="ECO:0000313" key="2">
    <source>
        <dbReference type="EMBL" id="MBO1753114.1"/>
    </source>
</evidence>
<reference evidence="2" key="1">
    <citation type="submission" date="2021-03" db="EMBL/GenBank/DDBJ databases">
        <title>Actinotalea soli sp. nov., isolated from soil.</title>
        <authorList>
            <person name="Ping W."/>
            <person name="Zhang J."/>
        </authorList>
    </citation>
    <scope>NUCLEOTIDE SEQUENCE</scope>
    <source>
        <strain evidence="2">BY-33</strain>
    </source>
</reference>
<evidence type="ECO:0008006" key="4">
    <source>
        <dbReference type="Google" id="ProtNLM"/>
    </source>
</evidence>
<dbReference type="EMBL" id="JAGEMK010000010">
    <property type="protein sequence ID" value="MBO1753114.1"/>
    <property type="molecule type" value="Genomic_DNA"/>
</dbReference>
<keyword evidence="1" id="KW-1133">Transmembrane helix</keyword>
<sequence>MVDVVFGVLSFLVPLAMVLIVPAVLLGGLWWHFRGIKKTKEWAAQVGWQYVGSDPSLVSRWRGQPFGQGSGRQATRVVTGTYQGRQAVSFAYRYTTGSGKNRSTTTFHVLALHLPAYLPTLELTPEGVGARLAKVFGAQDIQFESEAFNRAWRIAAPDERFAHDVLSPRLMERLLRPDALGLALRIEGQDVLCWSLGAPQHHLVARRLGVMSAIVEAVPRFVWQDHGYDPLNR</sequence>
<dbReference type="Proteomes" id="UP000664209">
    <property type="component" value="Unassembled WGS sequence"/>
</dbReference>